<keyword evidence="7" id="KW-1278">Translocase</keyword>
<evidence type="ECO:0000313" key="10">
    <source>
        <dbReference type="EMBL" id="AHV99507.1"/>
    </source>
</evidence>
<gene>
    <name evidence="10" type="ORF">PSAB_23100</name>
</gene>
<keyword evidence="4" id="KW-1003">Cell membrane</keyword>
<dbReference type="InterPro" id="IPR003593">
    <property type="entry name" value="AAA+_ATPase"/>
</dbReference>
<dbReference type="InterPro" id="IPR015856">
    <property type="entry name" value="ABC_transpr_CbiO/EcfA_su"/>
</dbReference>
<dbReference type="GO" id="GO:0005524">
    <property type="term" value="F:ATP binding"/>
    <property type="evidence" value="ECO:0007669"/>
    <property type="project" value="UniProtKB-KW"/>
</dbReference>
<evidence type="ECO:0000313" key="11">
    <source>
        <dbReference type="Proteomes" id="UP000019772"/>
    </source>
</evidence>
<dbReference type="AlphaFoldDB" id="X4ZQT7"/>
<evidence type="ECO:0000256" key="1">
    <source>
        <dbReference type="ARBA" id="ARBA00004202"/>
    </source>
</evidence>
<dbReference type="GO" id="GO:0042626">
    <property type="term" value="F:ATPase-coupled transmembrane transporter activity"/>
    <property type="evidence" value="ECO:0007669"/>
    <property type="project" value="TreeGrafter"/>
</dbReference>
<dbReference type="EMBL" id="CP004078">
    <property type="protein sequence ID" value="AHV99507.1"/>
    <property type="molecule type" value="Genomic_DNA"/>
</dbReference>
<comment type="similarity">
    <text evidence="2">Belongs to the ABC transporter superfamily.</text>
</comment>
<dbReference type="Pfam" id="PF00005">
    <property type="entry name" value="ABC_tran"/>
    <property type="match status" value="1"/>
</dbReference>
<dbReference type="InterPro" id="IPR027417">
    <property type="entry name" value="P-loop_NTPase"/>
</dbReference>
<dbReference type="SUPFAM" id="SSF52540">
    <property type="entry name" value="P-loop containing nucleoside triphosphate hydrolases"/>
    <property type="match status" value="1"/>
</dbReference>
<dbReference type="SMART" id="SM00382">
    <property type="entry name" value="AAA"/>
    <property type="match status" value="1"/>
</dbReference>
<name>X4ZQT7_9BACL</name>
<evidence type="ECO:0000256" key="2">
    <source>
        <dbReference type="ARBA" id="ARBA00005417"/>
    </source>
</evidence>
<organism evidence="10 11">
    <name type="scientific">Paenibacillus sabinae T27</name>
    <dbReference type="NCBI Taxonomy" id="1268072"/>
    <lineage>
        <taxon>Bacteria</taxon>
        <taxon>Bacillati</taxon>
        <taxon>Bacillota</taxon>
        <taxon>Bacilli</taxon>
        <taxon>Bacillales</taxon>
        <taxon>Paenibacillaceae</taxon>
        <taxon>Paenibacillus</taxon>
    </lineage>
</organism>
<proteinExistence type="inferred from homology"/>
<comment type="subcellular location">
    <subcellularLocation>
        <location evidence="1">Cell membrane</location>
        <topology evidence="1">Peripheral membrane protein</topology>
    </subcellularLocation>
</comment>
<dbReference type="PATRIC" id="fig|1268072.3.peg.4765"/>
<dbReference type="Gene3D" id="3.40.50.300">
    <property type="entry name" value="P-loop containing nucleotide triphosphate hydrolases"/>
    <property type="match status" value="1"/>
</dbReference>
<dbReference type="HOGENOM" id="CLU_000604_1_22_9"/>
<sequence length="274" mass="30205">MILASHLNLTLRDGYQSLPVLQDITIHIKKGEWIALTGANGSGKSSLVRTFNGLLIPSSGHLTAAGLDLRYAESRSAVKRSIQLVFQNPEAQSIGSTPEEDVAFGLENRGISREEMKARTLNALRQTGLGHKAGAPVSELSGGERQRLAIACCLALEAEMIIFDEATSMLDPVSRKEIFELSRELWRRGVTVLWVTQRMEELAAADRVAVMDHGRLVYDGDPRTLFYDSGLPAALSWEDSPVIGIGRMMRENGWPSDLLPLTEQQLEEALCRYS</sequence>
<dbReference type="InterPro" id="IPR050095">
    <property type="entry name" value="ECF_ABC_transporter_ATP-bd"/>
</dbReference>
<evidence type="ECO:0000256" key="6">
    <source>
        <dbReference type="ARBA" id="ARBA00022840"/>
    </source>
</evidence>
<evidence type="ECO:0000256" key="4">
    <source>
        <dbReference type="ARBA" id="ARBA00022475"/>
    </source>
</evidence>
<keyword evidence="11" id="KW-1185">Reference proteome</keyword>
<accession>X4ZQT7</accession>
<dbReference type="GO" id="GO:0016887">
    <property type="term" value="F:ATP hydrolysis activity"/>
    <property type="evidence" value="ECO:0007669"/>
    <property type="project" value="InterPro"/>
</dbReference>
<keyword evidence="5" id="KW-0547">Nucleotide-binding</keyword>
<keyword evidence="6 10" id="KW-0067">ATP-binding</keyword>
<dbReference type="PANTHER" id="PTHR43553">
    <property type="entry name" value="HEAVY METAL TRANSPORTER"/>
    <property type="match status" value="1"/>
</dbReference>
<dbReference type="InterPro" id="IPR017871">
    <property type="entry name" value="ABC_transporter-like_CS"/>
</dbReference>
<dbReference type="PROSITE" id="PS50893">
    <property type="entry name" value="ABC_TRANSPORTER_2"/>
    <property type="match status" value="1"/>
</dbReference>
<dbReference type="GO" id="GO:0043190">
    <property type="term" value="C:ATP-binding cassette (ABC) transporter complex"/>
    <property type="evidence" value="ECO:0007669"/>
    <property type="project" value="TreeGrafter"/>
</dbReference>
<evidence type="ECO:0000256" key="3">
    <source>
        <dbReference type="ARBA" id="ARBA00022448"/>
    </source>
</evidence>
<evidence type="ECO:0000256" key="5">
    <source>
        <dbReference type="ARBA" id="ARBA00022741"/>
    </source>
</evidence>
<feature type="domain" description="ABC transporter" evidence="9">
    <location>
        <begin position="4"/>
        <end position="238"/>
    </location>
</feature>
<evidence type="ECO:0000256" key="7">
    <source>
        <dbReference type="ARBA" id="ARBA00022967"/>
    </source>
</evidence>
<keyword evidence="3" id="KW-0813">Transport</keyword>
<evidence type="ECO:0000259" key="9">
    <source>
        <dbReference type="PROSITE" id="PS50893"/>
    </source>
</evidence>
<dbReference type="OrthoDB" id="9784332at2"/>
<dbReference type="STRING" id="1268072.PSAB_23100"/>
<dbReference type="PROSITE" id="PS00211">
    <property type="entry name" value="ABC_TRANSPORTER_1"/>
    <property type="match status" value="1"/>
</dbReference>
<evidence type="ECO:0000256" key="8">
    <source>
        <dbReference type="ARBA" id="ARBA00023136"/>
    </source>
</evidence>
<dbReference type="RefSeq" id="WP_025336952.1">
    <property type="nucleotide sequence ID" value="NZ_CP004078.1"/>
</dbReference>
<dbReference type="InterPro" id="IPR003439">
    <property type="entry name" value="ABC_transporter-like_ATP-bd"/>
</dbReference>
<dbReference type="KEGG" id="psab:PSAB_23100"/>
<keyword evidence="8" id="KW-0472">Membrane</keyword>
<protein>
    <submittedName>
        <fullName evidence="10">Cobalt import ATP-binding protein cbio 2</fullName>
    </submittedName>
</protein>
<dbReference type="Proteomes" id="UP000019772">
    <property type="component" value="Chromosome"/>
</dbReference>
<dbReference type="PANTHER" id="PTHR43553:SF24">
    <property type="entry name" value="ENERGY-COUPLING FACTOR TRANSPORTER ATP-BINDING PROTEIN ECFA1"/>
    <property type="match status" value="1"/>
</dbReference>
<dbReference type="eggNOG" id="COG1122">
    <property type="taxonomic scope" value="Bacteria"/>
</dbReference>
<reference evidence="10 11" key="1">
    <citation type="journal article" date="2014" name="PLoS Genet.">
        <title>Comparative Genomic Analysis of N2-Fixing and Non-N2-Fixing Paenibacillus spp.: Organization, Evolution and Expression of the Nitrogen Fixation Genes.</title>
        <authorList>
            <person name="Xie J.B."/>
            <person name="Du Z."/>
            <person name="Bai L."/>
            <person name="Tian C."/>
            <person name="Zhang Y."/>
            <person name="Xie J.Y."/>
            <person name="Wang T."/>
            <person name="Liu X."/>
            <person name="Chen X."/>
            <person name="Cheng Q."/>
            <person name="Chen S."/>
            <person name="Li J."/>
        </authorList>
    </citation>
    <scope>NUCLEOTIDE SEQUENCE [LARGE SCALE GENOMIC DNA]</scope>
    <source>
        <strain evidence="10 11">T27</strain>
    </source>
</reference>
<dbReference type="CDD" id="cd03225">
    <property type="entry name" value="ABC_cobalt_CbiO_domain1"/>
    <property type="match status" value="1"/>
</dbReference>